<evidence type="ECO:0008006" key="3">
    <source>
        <dbReference type="Google" id="ProtNLM"/>
    </source>
</evidence>
<dbReference type="EMBL" id="CP093347">
    <property type="protein sequence ID" value="WOH00325.1"/>
    <property type="molecule type" value="Genomic_DNA"/>
</dbReference>
<dbReference type="Proteomes" id="UP000077755">
    <property type="component" value="Chromosome 5"/>
</dbReference>
<keyword evidence="2" id="KW-1185">Reference proteome</keyword>
<evidence type="ECO:0000313" key="1">
    <source>
        <dbReference type="EMBL" id="WOH00325.1"/>
    </source>
</evidence>
<protein>
    <recommendedName>
        <fullName evidence="3">TTF-type domain-containing protein</fullName>
    </recommendedName>
</protein>
<reference evidence="1" key="1">
    <citation type="journal article" date="2016" name="Nat. Genet.">
        <title>A high-quality carrot genome assembly provides new insights into carotenoid accumulation and asterid genome evolution.</title>
        <authorList>
            <person name="Iorizzo M."/>
            <person name="Ellison S."/>
            <person name="Senalik D."/>
            <person name="Zeng P."/>
            <person name="Satapoomin P."/>
            <person name="Huang J."/>
            <person name="Bowman M."/>
            <person name="Iovene M."/>
            <person name="Sanseverino W."/>
            <person name="Cavagnaro P."/>
            <person name="Yildiz M."/>
            <person name="Macko-Podgorni A."/>
            <person name="Moranska E."/>
            <person name="Grzebelus E."/>
            <person name="Grzebelus D."/>
            <person name="Ashrafi H."/>
            <person name="Zheng Z."/>
            <person name="Cheng S."/>
            <person name="Spooner D."/>
            <person name="Van Deynze A."/>
            <person name="Simon P."/>
        </authorList>
    </citation>
    <scope>NUCLEOTIDE SEQUENCE</scope>
    <source>
        <tissue evidence="1">Leaf</tissue>
    </source>
</reference>
<proteinExistence type="predicted"/>
<name>A0AAF0X380_DAUCS</name>
<reference evidence="1" key="2">
    <citation type="submission" date="2022-03" db="EMBL/GenBank/DDBJ databases">
        <title>Draft title - Genomic analysis of global carrot germplasm unveils the trajectory of domestication and the origin of high carotenoid orange carrot.</title>
        <authorList>
            <person name="Iorizzo M."/>
            <person name="Ellison S."/>
            <person name="Senalik D."/>
            <person name="Macko-Podgorni A."/>
            <person name="Grzebelus D."/>
            <person name="Bostan H."/>
            <person name="Rolling W."/>
            <person name="Curaba J."/>
            <person name="Simon P."/>
        </authorList>
    </citation>
    <scope>NUCLEOTIDE SEQUENCE</scope>
    <source>
        <tissue evidence="1">Leaf</tissue>
    </source>
</reference>
<gene>
    <name evidence="1" type="ORF">DCAR_0519684</name>
</gene>
<evidence type="ECO:0000313" key="2">
    <source>
        <dbReference type="Proteomes" id="UP000077755"/>
    </source>
</evidence>
<dbReference type="AlphaFoldDB" id="A0AAF0X380"/>
<sequence>MERFYKRKVDLVISPDEQVLMKKKDKVNNLEAKDISFTSIKNGDKLINLADLEADPGLRIPICDYNVNDQDEVRKRYLLKGPCQPRNHIFPLTKCGEKDRRFNPNWFNDHPSWLEYSIAKDATFCLFCYLFKGTVGEQNCFVTKGYVN</sequence>
<accession>A0AAF0X380</accession>
<organism evidence="1 2">
    <name type="scientific">Daucus carota subsp. sativus</name>
    <name type="common">Carrot</name>
    <dbReference type="NCBI Taxonomy" id="79200"/>
    <lineage>
        <taxon>Eukaryota</taxon>
        <taxon>Viridiplantae</taxon>
        <taxon>Streptophyta</taxon>
        <taxon>Embryophyta</taxon>
        <taxon>Tracheophyta</taxon>
        <taxon>Spermatophyta</taxon>
        <taxon>Magnoliopsida</taxon>
        <taxon>eudicotyledons</taxon>
        <taxon>Gunneridae</taxon>
        <taxon>Pentapetalae</taxon>
        <taxon>asterids</taxon>
        <taxon>campanulids</taxon>
        <taxon>Apiales</taxon>
        <taxon>Apiaceae</taxon>
        <taxon>Apioideae</taxon>
        <taxon>Scandiceae</taxon>
        <taxon>Daucinae</taxon>
        <taxon>Daucus</taxon>
        <taxon>Daucus sect. Daucus</taxon>
    </lineage>
</organism>